<reference evidence="1" key="1">
    <citation type="submission" date="2023-05" db="EMBL/GenBank/DDBJ databases">
        <authorList>
            <consortium name="ELIXIR-Norway"/>
        </authorList>
    </citation>
    <scope>NUCLEOTIDE SEQUENCE</scope>
</reference>
<dbReference type="Proteomes" id="UP001162501">
    <property type="component" value="Chromosome 20"/>
</dbReference>
<organism evidence="1 2">
    <name type="scientific">Rangifer tarandus platyrhynchus</name>
    <name type="common">Svalbard reindeer</name>
    <dbReference type="NCBI Taxonomy" id="3082113"/>
    <lineage>
        <taxon>Eukaryota</taxon>
        <taxon>Metazoa</taxon>
        <taxon>Chordata</taxon>
        <taxon>Craniata</taxon>
        <taxon>Vertebrata</taxon>
        <taxon>Euteleostomi</taxon>
        <taxon>Mammalia</taxon>
        <taxon>Eutheria</taxon>
        <taxon>Laurasiatheria</taxon>
        <taxon>Artiodactyla</taxon>
        <taxon>Ruminantia</taxon>
        <taxon>Pecora</taxon>
        <taxon>Cervidae</taxon>
        <taxon>Odocoileinae</taxon>
        <taxon>Rangifer</taxon>
    </lineage>
</organism>
<sequence>MRKNLILAQVLEVECPELLLERLELLVSRYVPSLRMTAGKQQARSPAGVASGVQVLRALKSLHEEDLTKVIDLQEVIDKQSWEQSQMKERLAALSAHVTELEEDLDTARKDLLKSEELNRTLQRDVCEAMAQKEDMEKKINTLEKHYLATQREATSVHDLNDKLENEIANKDTMHQQMPHLDSAADFRFPVVDGPADSPGSGAVLRRPQKGLLAVLHDGLSKARTPTATLFPSLVVTL</sequence>
<dbReference type="EMBL" id="OX596104">
    <property type="protein sequence ID" value="CAI9699598.1"/>
    <property type="molecule type" value="Genomic_DNA"/>
</dbReference>
<gene>
    <name evidence="1" type="ORF">MRATA1EN3_LOCUS10811</name>
</gene>
<protein>
    <submittedName>
        <fullName evidence="1">Uncharacterized protein</fullName>
    </submittedName>
</protein>
<proteinExistence type="predicted"/>
<evidence type="ECO:0000313" key="1">
    <source>
        <dbReference type="EMBL" id="CAI9699598.1"/>
    </source>
</evidence>
<name>A0ACB0EGD9_RANTA</name>
<accession>A0ACB0EGD9</accession>
<evidence type="ECO:0000313" key="2">
    <source>
        <dbReference type="Proteomes" id="UP001162501"/>
    </source>
</evidence>